<organism evidence="10 11">
    <name type="scientific">Streptomyces siamensis</name>
    <dbReference type="NCBI Taxonomy" id="1274986"/>
    <lineage>
        <taxon>Bacteria</taxon>
        <taxon>Bacillati</taxon>
        <taxon>Actinomycetota</taxon>
        <taxon>Actinomycetes</taxon>
        <taxon>Kitasatosporales</taxon>
        <taxon>Streptomycetaceae</taxon>
        <taxon>Streptomyces</taxon>
    </lineage>
</organism>
<keyword evidence="4 6" id="KW-0238">DNA-binding</keyword>
<comment type="similarity">
    <text evidence="1">Belongs to the AfsR/DnrI/RedD regulatory family.</text>
</comment>
<dbReference type="RefSeq" id="WP_345642549.1">
    <property type="nucleotide sequence ID" value="NZ_BAABKB010000002.1"/>
</dbReference>
<dbReference type="Gene3D" id="3.40.50.1000">
    <property type="entry name" value="HAD superfamily/HAD-like"/>
    <property type="match status" value="1"/>
</dbReference>
<dbReference type="Gene3D" id="3.30.200.20">
    <property type="entry name" value="Phosphorylase Kinase, domain 1"/>
    <property type="match status" value="1"/>
</dbReference>
<evidence type="ECO:0000259" key="9">
    <source>
        <dbReference type="PROSITE" id="PS51755"/>
    </source>
</evidence>
<keyword evidence="11" id="KW-1185">Reference proteome</keyword>
<reference evidence="11" key="1">
    <citation type="journal article" date="2019" name="Int. J. Syst. Evol. Microbiol.">
        <title>The Global Catalogue of Microorganisms (GCM) 10K type strain sequencing project: providing services to taxonomists for standard genome sequencing and annotation.</title>
        <authorList>
            <consortium name="The Broad Institute Genomics Platform"/>
            <consortium name="The Broad Institute Genome Sequencing Center for Infectious Disease"/>
            <person name="Wu L."/>
            <person name="Ma J."/>
        </authorList>
    </citation>
    <scope>NUCLEOTIDE SEQUENCE [LARGE SCALE GENOMIC DNA]</scope>
    <source>
        <strain evidence="11">JCM 18409</strain>
    </source>
</reference>
<evidence type="ECO:0000256" key="2">
    <source>
        <dbReference type="ARBA" id="ARBA00023012"/>
    </source>
</evidence>
<dbReference type="SUPFAM" id="SSF48452">
    <property type="entry name" value="TPR-like"/>
    <property type="match status" value="1"/>
</dbReference>
<dbReference type="PANTHER" id="PTHR35807:SF1">
    <property type="entry name" value="TRANSCRIPTIONAL REGULATOR REDD"/>
    <property type="match status" value="1"/>
</dbReference>
<dbReference type="InterPro" id="IPR011009">
    <property type="entry name" value="Kinase-like_dom_sf"/>
</dbReference>
<feature type="compositionally biased region" description="Pro residues" evidence="7">
    <location>
        <begin position="85"/>
        <end position="109"/>
    </location>
</feature>
<keyword evidence="3" id="KW-0805">Transcription regulation</keyword>
<dbReference type="CDD" id="cd15831">
    <property type="entry name" value="BTAD"/>
    <property type="match status" value="1"/>
</dbReference>
<dbReference type="Pfam" id="PF07714">
    <property type="entry name" value="PK_Tyr_Ser-Thr"/>
    <property type="match status" value="1"/>
</dbReference>
<dbReference type="InterPro" id="IPR001245">
    <property type="entry name" value="Ser-Thr/Tyr_kinase_cat_dom"/>
</dbReference>
<dbReference type="Gene3D" id="1.25.40.10">
    <property type="entry name" value="Tetratricopeptide repeat domain"/>
    <property type="match status" value="1"/>
</dbReference>
<feature type="region of interest" description="Disordered" evidence="7">
    <location>
        <begin position="1343"/>
        <end position="1379"/>
    </location>
</feature>
<feature type="domain" description="OmpR/PhoB-type" evidence="9">
    <location>
        <begin position="772"/>
        <end position="871"/>
    </location>
</feature>
<dbReference type="InterPro" id="IPR036388">
    <property type="entry name" value="WH-like_DNA-bd_sf"/>
</dbReference>
<dbReference type="PROSITE" id="PS50011">
    <property type="entry name" value="PROTEIN_KINASE_DOM"/>
    <property type="match status" value="1"/>
</dbReference>
<feature type="region of interest" description="Disordered" evidence="7">
    <location>
        <begin position="1"/>
        <end position="26"/>
    </location>
</feature>
<dbReference type="Pfam" id="PF00702">
    <property type="entry name" value="Hydrolase"/>
    <property type="match status" value="1"/>
</dbReference>
<feature type="DNA-binding region" description="OmpR/PhoB-type" evidence="6">
    <location>
        <begin position="772"/>
        <end position="871"/>
    </location>
</feature>
<evidence type="ECO:0000256" key="4">
    <source>
        <dbReference type="ARBA" id="ARBA00023125"/>
    </source>
</evidence>
<evidence type="ECO:0000313" key="11">
    <source>
        <dbReference type="Proteomes" id="UP001501759"/>
    </source>
</evidence>
<dbReference type="EMBL" id="BAABKB010000002">
    <property type="protein sequence ID" value="GAA4999715.1"/>
    <property type="molecule type" value="Genomic_DNA"/>
</dbReference>
<dbReference type="PROSITE" id="PS51755">
    <property type="entry name" value="OMPR_PHOB"/>
    <property type="match status" value="1"/>
</dbReference>
<dbReference type="SMART" id="SM00862">
    <property type="entry name" value="Trans_reg_C"/>
    <property type="match status" value="1"/>
</dbReference>
<feature type="region of interest" description="Disordered" evidence="7">
    <location>
        <begin position="60"/>
        <end position="152"/>
    </location>
</feature>
<feature type="compositionally biased region" description="Low complexity" evidence="7">
    <location>
        <begin position="17"/>
        <end position="26"/>
    </location>
</feature>
<dbReference type="InterPro" id="IPR000719">
    <property type="entry name" value="Prot_kinase_dom"/>
</dbReference>
<dbReference type="SUPFAM" id="SSF46894">
    <property type="entry name" value="C-terminal effector domain of the bipartite response regulators"/>
    <property type="match status" value="1"/>
</dbReference>
<evidence type="ECO:0000259" key="8">
    <source>
        <dbReference type="PROSITE" id="PS50011"/>
    </source>
</evidence>
<evidence type="ECO:0000256" key="1">
    <source>
        <dbReference type="ARBA" id="ARBA00005820"/>
    </source>
</evidence>
<dbReference type="PANTHER" id="PTHR35807">
    <property type="entry name" value="TRANSCRIPTIONAL REGULATOR REDD-RELATED"/>
    <property type="match status" value="1"/>
</dbReference>
<dbReference type="InterPro" id="IPR011990">
    <property type="entry name" value="TPR-like_helical_dom_sf"/>
</dbReference>
<dbReference type="InterPro" id="IPR036412">
    <property type="entry name" value="HAD-like_sf"/>
</dbReference>
<dbReference type="SUPFAM" id="SSF56112">
    <property type="entry name" value="Protein kinase-like (PK-like)"/>
    <property type="match status" value="1"/>
</dbReference>
<dbReference type="InterPro" id="IPR051677">
    <property type="entry name" value="AfsR-DnrI-RedD_regulator"/>
</dbReference>
<evidence type="ECO:0000256" key="6">
    <source>
        <dbReference type="PROSITE-ProRule" id="PRU01091"/>
    </source>
</evidence>
<evidence type="ECO:0000256" key="7">
    <source>
        <dbReference type="SAM" id="MobiDB-lite"/>
    </source>
</evidence>
<keyword evidence="5" id="KW-0804">Transcription</keyword>
<dbReference type="Proteomes" id="UP001501759">
    <property type="component" value="Unassembled WGS sequence"/>
</dbReference>
<comment type="caution">
    <text evidence="10">The sequence shown here is derived from an EMBL/GenBank/DDBJ whole genome shotgun (WGS) entry which is preliminary data.</text>
</comment>
<evidence type="ECO:0000256" key="5">
    <source>
        <dbReference type="ARBA" id="ARBA00023163"/>
    </source>
</evidence>
<dbReference type="InterPro" id="IPR016032">
    <property type="entry name" value="Sig_transdc_resp-reg_C-effctor"/>
</dbReference>
<name>A0ABP9IK71_9ACTN</name>
<dbReference type="SMART" id="SM01043">
    <property type="entry name" value="BTAD"/>
    <property type="match status" value="1"/>
</dbReference>
<dbReference type="InterPro" id="IPR005158">
    <property type="entry name" value="BTAD"/>
</dbReference>
<dbReference type="Pfam" id="PF03704">
    <property type="entry name" value="BTAD"/>
    <property type="match status" value="1"/>
</dbReference>
<dbReference type="InterPro" id="IPR001867">
    <property type="entry name" value="OmpR/PhoB-type_DNA-bd"/>
</dbReference>
<accession>A0ABP9IK71</accession>
<evidence type="ECO:0000313" key="10">
    <source>
        <dbReference type="EMBL" id="GAA4999715.1"/>
    </source>
</evidence>
<dbReference type="Pfam" id="PF00486">
    <property type="entry name" value="Trans_reg_C"/>
    <property type="match status" value="1"/>
</dbReference>
<proteinExistence type="inferred from homology"/>
<dbReference type="NCBIfam" id="NF041121">
    <property type="entry name" value="SAV_2336_NTERM"/>
    <property type="match status" value="1"/>
</dbReference>
<dbReference type="SMART" id="SM00220">
    <property type="entry name" value="S_TKc"/>
    <property type="match status" value="1"/>
</dbReference>
<dbReference type="SUPFAM" id="SSF56784">
    <property type="entry name" value="HAD-like"/>
    <property type="match status" value="1"/>
</dbReference>
<dbReference type="Gene3D" id="1.10.510.10">
    <property type="entry name" value="Transferase(Phosphotransferase) domain 1"/>
    <property type="match status" value="1"/>
</dbReference>
<feature type="domain" description="Protein kinase" evidence="8">
    <location>
        <begin position="561"/>
        <end position="855"/>
    </location>
</feature>
<protein>
    <recommendedName>
        <fullName evidence="12">Serine/threonine protein kinase</fullName>
    </recommendedName>
</protein>
<keyword evidence="2" id="KW-0902">Two-component regulatory system</keyword>
<dbReference type="InterPro" id="IPR047738">
    <property type="entry name" value="SAV_2336-like_N"/>
</dbReference>
<evidence type="ECO:0008006" key="12">
    <source>
        <dbReference type="Google" id="ProtNLM"/>
    </source>
</evidence>
<gene>
    <name evidence="10" type="ORF">GCM10023335_12920</name>
</gene>
<dbReference type="InterPro" id="IPR023214">
    <property type="entry name" value="HAD_sf"/>
</dbReference>
<evidence type="ECO:0000256" key="3">
    <source>
        <dbReference type="ARBA" id="ARBA00023015"/>
    </source>
</evidence>
<sequence>MSSDPADATGTPGTSDGTAAGEGPAAGPAALARLLGQVTGGEPPGSVELAELLWLAGHAEGDSGPVRAPRPPSAGRESSGTPATPGTPPPADPPPPASPAGPGAEPPAGPGHSEDRVPLLLPGSGDAADSGGPGDDGPHTTLLAPAPPMLPHPLALQRTLRPLKRRVPAPVGQELDEEETAHRIARLGAAPPWWMPVLRPATERWLTLHLVHDTGPTMPVWRPLVRELHTALAQSGVFRTVELHRLTAGGTVRRPGSQEAYADGRTVTLLVSDCMGPQWRGGPPGTRWYRTLRRWAARMPVAVLQPLPERLWRTTALPATATRISAPWPAAPNSAYSVDSYALEDADGFAPLPLPVLEPSAPWLANWSSLVAGSGRLPGSVALLDAAPPPAPLDARGRGDVEQLSPEELVLRFRSIASPEAFRLAGHLAVGRAELPVMRLVQAAIEPSPQPQHLAEVILSGVLSSTPGPPGSYAFRPGVRELLLGTLPRTAHTRTAELLSRVGALIDVRAGVAAGEFPVLAPGRGDERGGGEPIATVREESLRRLGGATPPRSGGLALGRYRLVRRLGTSGGHALWQARDTEADRTVTVHRYPASSARHQVFLERARALAAVGHAHVIAVLDYGIDDGLPCLVTEFVEGLTVAELTAEGGFGLPFSLLAPLAQQVADGLRAAHEKGVAHGRLTPNALLVAPDGTVRITHFALDAEQPADQSQDLSRFGHLLRRLGGGDAAPELGAIPGEFRAFFDDALTPLTSSDLEAQRRGRDLFLTPSFAQVLQAGEAARFRYRLLGPVRVSQGSRPLAAGAPREQALLCMLLLRRARTVTHEELIQGLWGRRRPQRAARLLSTYAAGLRKTLGPGLLATTADGYALLADPGGVDLNRCEDLIARSKALRDEQDPAGARAAVREALALWQGQPVDGVPGPAAETTRGRLRALRLTLCATRAELDLELGRFERAAADLTELLRSHPRREDFRRLHILALKGQGRIAEAIESYEAFEEANAQYGEPSATMLELYRELRGAPERARPTIVVEYLDPGEQALQPRSHSAVGRTLAWLLSLSDMAPRDYELLARDNGYLVITEPEASVLTALHAVMRELPGALLEMEDPPRLSVTFWHTAQFTPTDRAATLTADVGSGRDVVIVLSPPLHEELMGGDTAVTDASFLPLRWEGTGPPVAWYCPLDLPERAPEPGERDLVRGPFTKREIERIRVPEQGRAAVVHTEPDGSLTLLDPARPLGKRPPRYLITYYEVDLTPHGTTHELHLPSSGRGAFAASVELSWHVDDPVAFVRSETTDVSGLLLDHLVREAGRITRRHPLTRAGAAQRAVHDGLRRWPAPGLSVGCSVRLRPGAPASQAPPPEPSEQPAERTAPHGRAGRHPTDSPLGDAVCVLLGFHGTLARLWGGVQRDAVNRELATLLVELRSPDDALSGTSLPGGGVPTPPLEGHADPYDLLRAFAGHRSGPELRRRLDRLEAAAAASASPVPYADSLVRALAATGRGPAVVTNASRRAVLSYLTSRGLADSVTGGVHGRSDDLALLMPDPDCLRRALDELGVAAQEALLIGSTVAELTAADAIGLPFVGLTRQTGVERRLTRAGCERIITSLEPVLDAARTS</sequence>
<dbReference type="Gene3D" id="1.10.10.10">
    <property type="entry name" value="Winged helix-like DNA-binding domain superfamily/Winged helix DNA-binding domain"/>
    <property type="match status" value="1"/>
</dbReference>